<evidence type="ECO:0000256" key="2">
    <source>
        <dbReference type="ARBA" id="ARBA00005369"/>
    </source>
</evidence>
<dbReference type="SUPFAM" id="SSF53335">
    <property type="entry name" value="S-adenosyl-L-methionine-dependent methyltransferases"/>
    <property type="match status" value="1"/>
</dbReference>
<organism evidence="8 9">
    <name type="scientific">Alteromonas aquimaris</name>
    <dbReference type="NCBI Taxonomy" id="2998417"/>
    <lineage>
        <taxon>Bacteria</taxon>
        <taxon>Pseudomonadati</taxon>
        <taxon>Pseudomonadota</taxon>
        <taxon>Gammaproteobacteria</taxon>
        <taxon>Alteromonadales</taxon>
        <taxon>Alteromonadaceae</taxon>
        <taxon>Alteromonas/Salinimonas group</taxon>
        <taxon>Alteromonas</taxon>
    </lineage>
</organism>
<accession>A0ABT3P2Q9</accession>
<sequence>MQQSDSENSRAKQLMLTRHLGERGIQDSHVLRAMATVPREAFISAIHFGHAYVDAPLPIDEGQTISQPYIVAKMAELAEVKNDAKVLEIGAGSGYGAAILGQIAAQVISIERKPGLAARARKVIEKLGYNNITIIEGDGTKGLQQAAPFDAIIVTAASPAIPESLKHQLVLGGSLVIPVGDETYQHLLKIQRTDVNRYKRTEHGAVRFVPLIGEYGW</sequence>
<dbReference type="NCBIfam" id="NF001453">
    <property type="entry name" value="PRK00312.1"/>
    <property type="match status" value="1"/>
</dbReference>
<dbReference type="GO" id="GO:0032259">
    <property type="term" value="P:methylation"/>
    <property type="evidence" value="ECO:0007669"/>
    <property type="project" value="UniProtKB-KW"/>
</dbReference>
<keyword evidence="4 7" id="KW-0489">Methyltransferase</keyword>
<evidence type="ECO:0000256" key="3">
    <source>
        <dbReference type="ARBA" id="ARBA00022490"/>
    </source>
</evidence>
<dbReference type="PROSITE" id="PS01279">
    <property type="entry name" value="PCMT"/>
    <property type="match status" value="1"/>
</dbReference>
<dbReference type="NCBIfam" id="TIGR00080">
    <property type="entry name" value="pimt"/>
    <property type="match status" value="1"/>
</dbReference>
<reference evidence="8" key="1">
    <citation type="submission" date="2022-11" db="EMBL/GenBank/DDBJ databases">
        <title>Alteromonas sp. nov., isolated from sea water of the Qingdao.</title>
        <authorList>
            <person name="Wang Q."/>
        </authorList>
    </citation>
    <scope>NUCLEOTIDE SEQUENCE</scope>
    <source>
        <strain evidence="8">ASW11-7</strain>
    </source>
</reference>
<dbReference type="EC" id="2.1.1.77" evidence="7"/>
<dbReference type="GO" id="GO:0004719">
    <property type="term" value="F:protein-L-isoaspartate (D-aspartate) O-methyltransferase activity"/>
    <property type="evidence" value="ECO:0007669"/>
    <property type="project" value="UniProtKB-EC"/>
</dbReference>
<comment type="caution">
    <text evidence="8">The sequence shown here is derived from an EMBL/GenBank/DDBJ whole genome shotgun (WGS) entry which is preliminary data.</text>
</comment>
<protein>
    <recommendedName>
        <fullName evidence="7">Protein-L-isoaspartate O-methyltransferase</fullName>
        <ecNumber evidence="7">2.1.1.77</ecNumber>
    </recommendedName>
    <alternativeName>
        <fullName evidence="7">L-isoaspartyl protein carboxyl methyltransferase</fullName>
    </alternativeName>
    <alternativeName>
        <fullName evidence="7">Protein L-isoaspartyl methyltransferase</fullName>
    </alternativeName>
    <alternativeName>
        <fullName evidence="7">Protein-beta-aspartate methyltransferase</fullName>
        <shortName evidence="7">PIMT</shortName>
    </alternativeName>
</protein>
<evidence type="ECO:0000256" key="7">
    <source>
        <dbReference type="HAMAP-Rule" id="MF_00090"/>
    </source>
</evidence>
<evidence type="ECO:0000256" key="1">
    <source>
        <dbReference type="ARBA" id="ARBA00004496"/>
    </source>
</evidence>
<dbReference type="Gene3D" id="3.40.50.150">
    <property type="entry name" value="Vaccinia Virus protein VP39"/>
    <property type="match status" value="1"/>
</dbReference>
<dbReference type="CDD" id="cd02440">
    <property type="entry name" value="AdoMet_MTases"/>
    <property type="match status" value="1"/>
</dbReference>
<comment type="function">
    <text evidence="7">Catalyzes the methyl esterification of L-isoaspartyl residues in peptides and proteins that result from spontaneous decomposition of normal L-aspartyl and L-asparaginyl residues. It plays a role in the repair and/or degradation of damaged proteins.</text>
</comment>
<dbReference type="EMBL" id="JAPFRD010000002">
    <property type="protein sequence ID" value="MCW8107046.1"/>
    <property type="molecule type" value="Genomic_DNA"/>
</dbReference>
<dbReference type="PANTHER" id="PTHR11579">
    <property type="entry name" value="PROTEIN-L-ISOASPARTATE O-METHYLTRANSFERASE"/>
    <property type="match status" value="1"/>
</dbReference>
<dbReference type="InterPro" id="IPR000682">
    <property type="entry name" value="PCMT"/>
</dbReference>
<name>A0ABT3P2Q9_9ALTE</name>
<keyword evidence="9" id="KW-1185">Reference proteome</keyword>
<dbReference type="Pfam" id="PF01135">
    <property type="entry name" value="PCMT"/>
    <property type="match status" value="1"/>
</dbReference>
<evidence type="ECO:0000313" key="8">
    <source>
        <dbReference type="EMBL" id="MCW8107046.1"/>
    </source>
</evidence>
<comment type="similarity">
    <text evidence="2 7">Belongs to the methyltransferase superfamily. L-isoaspartyl/D-aspartyl protein methyltransferase family.</text>
</comment>
<evidence type="ECO:0000313" key="9">
    <source>
        <dbReference type="Proteomes" id="UP001142810"/>
    </source>
</evidence>
<dbReference type="RefSeq" id="WP_265615746.1">
    <property type="nucleotide sequence ID" value="NZ_JAPFRD010000002.1"/>
</dbReference>
<dbReference type="InterPro" id="IPR029063">
    <property type="entry name" value="SAM-dependent_MTases_sf"/>
</dbReference>
<proteinExistence type="inferred from homology"/>
<gene>
    <name evidence="7" type="primary">pcm</name>
    <name evidence="8" type="ORF">OPS25_00830</name>
</gene>
<keyword evidence="3 7" id="KW-0963">Cytoplasm</keyword>
<evidence type="ECO:0000256" key="5">
    <source>
        <dbReference type="ARBA" id="ARBA00022679"/>
    </source>
</evidence>
<dbReference type="PANTHER" id="PTHR11579:SF0">
    <property type="entry name" value="PROTEIN-L-ISOASPARTATE(D-ASPARTATE) O-METHYLTRANSFERASE"/>
    <property type="match status" value="1"/>
</dbReference>
<feature type="active site" evidence="7">
    <location>
        <position position="66"/>
    </location>
</feature>
<evidence type="ECO:0000256" key="6">
    <source>
        <dbReference type="ARBA" id="ARBA00022691"/>
    </source>
</evidence>
<comment type="catalytic activity">
    <reaction evidence="7">
        <text>[protein]-L-isoaspartate + S-adenosyl-L-methionine = [protein]-L-isoaspartate alpha-methyl ester + S-adenosyl-L-homocysteine</text>
        <dbReference type="Rhea" id="RHEA:12705"/>
        <dbReference type="Rhea" id="RHEA-COMP:12143"/>
        <dbReference type="Rhea" id="RHEA-COMP:12144"/>
        <dbReference type="ChEBI" id="CHEBI:57856"/>
        <dbReference type="ChEBI" id="CHEBI:59789"/>
        <dbReference type="ChEBI" id="CHEBI:90596"/>
        <dbReference type="ChEBI" id="CHEBI:90598"/>
        <dbReference type="EC" id="2.1.1.77"/>
    </reaction>
</comment>
<keyword evidence="5 7" id="KW-0808">Transferase</keyword>
<dbReference type="Proteomes" id="UP001142810">
    <property type="component" value="Unassembled WGS sequence"/>
</dbReference>
<dbReference type="HAMAP" id="MF_00090">
    <property type="entry name" value="PIMT"/>
    <property type="match status" value="1"/>
</dbReference>
<comment type="subcellular location">
    <subcellularLocation>
        <location evidence="1 7">Cytoplasm</location>
    </subcellularLocation>
</comment>
<evidence type="ECO:0000256" key="4">
    <source>
        <dbReference type="ARBA" id="ARBA00022603"/>
    </source>
</evidence>
<keyword evidence="6 7" id="KW-0949">S-adenosyl-L-methionine</keyword>